<feature type="domain" description="Peptidase M28" evidence="5">
    <location>
        <begin position="371"/>
        <end position="549"/>
    </location>
</feature>
<dbReference type="InterPro" id="IPR046450">
    <property type="entry name" value="PA_dom_sf"/>
</dbReference>
<dbReference type="SUPFAM" id="SSF52025">
    <property type="entry name" value="PA domain"/>
    <property type="match status" value="1"/>
</dbReference>
<dbReference type="InterPro" id="IPR007365">
    <property type="entry name" value="TFR-like_dimer_dom"/>
</dbReference>
<keyword evidence="6" id="KW-0645">Protease</keyword>
<sequence>MFYISSSSSSQTPRKIKSTDLPGRSENDQDTPIPAATLQRGSTRRFLVLAIALSTVALIPWRSCLFASPALQDGLPLLTLETILKSEPSASHAAEWSYYYTSQSHLPGEGEVQGLWTKKKWEDFGIPETEIVKYNASISTPVFQRLALLDTSESLSPSVIYEAKLMEALPFNDPSEIRTPAFHGQSSSGNVTAQFVFANFGRDQDYDDLEEKHVELRGKIAIVKYGMVWRGSKMSTAAERGLVGILTYSDPQEDGNITEGHGYKAYPDGPARPETCIERGSIGTVRNASAGNPSIPGQSIPSLPVSFSDVVPLLKALHGHGPKATGMTSDWLGGGLYYKGVDYYVGPSPPHIVLNLNNQMSFPTREVHQILGIIRGSIDDEVIILGNHRDSWGAGAGDSSSGAAALMEVVRSFATAYRTGWRPRRTIVFASWEGAETGQVGSQPWIASHLPWLQKTAVAYLNVVVAAASREFQVKATPILQKVIHRATKAVMSPEGGTVFDHWGGKLVAAGGGDAIPFLETACVSTSDLSFGAIYWPYHSNFDTFSWMNSTGDPGWKYHVTTAKVWSLITAYLSESPVLEIKAADYAVAMRKYVKRIRDSIPSSVSFDLRPLESAIAEFHNASAIFDAYASSLGSTKADERIRLVNQKYLNIERQFCYEGAHLVYDFSAFYSDPPEFPRLFHSLESGDLEEAQRWMEITQAKISDAANLVKL</sequence>
<dbReference type="PANTHER" id="PTHR10404:SF46">
    <property type="entry name" value="VACUOLAR PROTEIN SORTING-ASSOCIATED PROTEIN 70"/>
    <property type="match status" value="1"/>
</dbReference>
<dbReference type="SUPFAM" id="SSF47672">
    <property type="entry name" value="Transferrin receptor-like dimerisation domain"/>
    <property type="match status" value="1"/>
</dbReference>
<dbReference type="Gene3D" id="3.40.630.10">
    <property type="entry name" value="Zn peptidases"/>
    <property type="match status" value="1"/>
</dbReference>
<feature type="region of interest" description="Disordered" evidence="2">
    <location>
        <begin position="1"/>
        <end position="36"/>
    </location>
</feature>
<proteinExistence type="inferred from homology"/>
<dbReference type="SUPFAM" id="SSF53187">
    <property type="entry name" value="Zn-dependent exopeptidases"/>
    <property type="match status" value="1"/>
</dbReference>
<protein>
    <submittedName>
        <fullName evidence="6">Related to glutamate carboxypeptidase</fullName>
    </submittedName>
</protein>
<evidence type="ECO:0000313" key="7">
    <source>
        <dbReference type="Proteomes" id="UP000184330"/>
    </source>
</evidence>
<comment type="similarity">
    <text evidence="1">Belongs to the peptidase M28 family. M28B subfamily.</text>
</comment>
<evidence type="ECO:0000256" key="2">
    <source>
        <dbReference type="SAM" id="MobiDB-lite"/>
    </source>
</evidence>
<dbReference type="EMBL" id="FJOG01000047">
    <property type="protein sequence ID" value="CZR67728.1"/>
    <property type="molecule type" value="Genomic_DNA"/>
</dbReference>
<evidence type="ECO:0000259" key="4">
    <source>
        <dbReference type="Pfam" id="PF04253"/>
    </source>
</evidence>
<accession>A0A1L7XRX6</accession>
<keyword evidence="7" id="KW-1185">Reference proteome</keyword>
<dbReference type="InterPro" id="IPR003137">
    <property type="entry name" value="PA_domain"/>
</dbReference>
<evidence type="ECO:0000259" key="3">
    <source>
        <dbReference type="Pfam" id="PF02225"/>
    </source>
</evidence>
<keyword evidence="6" id="KW-0121">Carboxypeptidase</keyword>
<evidence type="ECO:0000256" key="1">
    <source>
        <dbReference type="ARBA" id="ARBA00005634"/>
    </source>
</evidence>
<evidence type="ECO:0000313" key="6">
    <source>
        <dbReference type="EMBL" id="CZR67728.1"/>
    </source>
</evidence>
<dbReference type="Pfam" id="PF02225">
    <property type="entry name" value="PA"/>
    <property type="match status" value="1"/>
</dbReference>
<evidence type="ECO:0000259" key="5">
    <source>
        <dbReference type="Pfam" id="PF04389"/>
    </source>
</evidence>
<organism evidence="6 7">
    <name type="scientific">Phialocephala subalpina</name>
    <dbReference type="NCBI Taxonomy" id="576137"/>
    <lineage>
        <taxon>Eukaryota</taxon>
        <taxon>Fungi</taxon>
        <taxon>Dikarya</taxon>
        <taxon>Ascomycota</taxon>
        <taxon>Pezizomycotina</taxon>
        <taxon>Leotiomycetes</taxon>
        <taxon>Helotiales</taxon>
        <taxon>Mollisiaceae</taxon>
        <taxon>Phialocephala</taxon>
        <taxon>Phialocephala fortinii species complex</taxon>
    </lineage>
</organism>
<dbReference type="InterPro" id="IPR007484">
    <property type="entry name" value="Peptidase_M28"/>
</dbReference>
<dbReference type="InterPro" id="IPR036757">
    <property type="entry name" value="TFR-like_dimer_dom_sf"/>
</dbReference>
<reference evidence="6 7" key="1">
    <citation type="submission" date="2016-03" db="EMBL/GenBank/DDBJ databases">
        <authorList>
            <person name="Ploux O."/>
        </authorList>
    </citation>
    <scope>NUCLEOTIDE SEQUENCE [LARGE SCALE GENOMIC DNA]</scope>
    <source>
        <strain evidence="6 7">UAMH 11012</strain>
    </source>
</reference>
<dbReference type="AlphaFoldDB" id="A0A1L7XRX6"/>
<dbReference type="Pfam" id="PF04253">
    <property type="entry name" value="TFR_dimer"/>
    <property type="match status" value="1"/>
</dbReference>
<dbReference type="PANTHER" id="PTHR10404">
    <property type="entry name" value="N-ACETYLATED-ALPHA-LINKED ACIDIC DIPEPTIDASE"/>
    <property type="match status" value="1"/>
</dbReference>
<feature type="compositionally biased region" description="Polar residues" evidence="2">
    <location>
        <begin position="1"/>
        <end position="13"/>
    </location>
</feature>
<dbReference type="FunFam" id="3.40.630.10:FF:000101">
    <property type="entry name" value="N-acetylated alpha-linked acidic dipeptidase like 1"/>
    <property type="match status" value="1"/>
</dbReference>
<dbReference type="OrthoDB" id="5841748at2759"/>
<keyword evidence="6" id="KW-0378">Hydrolase</keyword>
<dbReference type="Pfam" id="PF04389">
    <property type="entry name" value="Peptidase_M28"/>
    <property type="match status" value="1"/>
</dbReference>
<dbReference type="Proteomes" id="UP000184330">
    <property type="component" value="Unassembled WGS sequence"/>
</dbReference>
<dbReference type="Gene3D" id="1.20.930.40">
    <property type="entry name" value="Transferrin receptor-like, dimerisation domain"/>
    <property type="match status" value="1"/>
</dbReference>
<dbReference type="STRING" id="576137.A0A1L7XRX6"/>
<feature type="domain" description="Transferrin receptor-like dimerisation" evidence="4">
    <location>
        <begin position="608"/>
        <end position="709"/>
    </location>
</feature>
<gene>
    <name evidence="6" type="ORF">PAC_17627</name>
</gene>
<dbReference type="GO" id="GO:0004180">
    <property type="term" value="F:carboxypeptidase activity"/>
    <property type="evidence" value="ECO:0007669"/>
    <property type="project" value="UniProtKB-KW"/>
</dbReference>
<dbReference type="InterPro" id="IPR039373">
    <property type="entry name" value="Peptidase_M28B"/>
</dbReference>
<dbReference type="Gene3D" id="3.50.30.30">
    <property type="match status" value="1"/>
</dbReference>
<feature type="domain" description="PA" evidence="3">
    <location>
        <begin position="201"/>
        <end position="279"/>
    </location>
</feature>
<name>A0A1L7XRX6_9HELO</name>